<dbReference type="Gene3D" id="1.10.10.10">
    <property type="entry name" value="Winged helix-like DNA-binding domain superfamily/Winged helix DNA-binding domain"/>
    <property type="match status" value="1"/>
</dbReference>
<dbReference type="InterPro" id="IPR036388">
    <property type="entry name" value="WH-like_DNA-bd_sf"/>
</dbReference>
<feature type="non-terminal residue" evidence="1">
    <location>
        <position position="1"/>
    </location>
</feature>
<organism evidence="1">
    <name type="scientific">Caldithrix abyssi</name>
    <dbReference type="NCBI Taxonomy" id="187145"/>
    <lineage>
        <taxon>Bacteria</taxon>
        <taxon>Pseudomonadati</taxon>
        <taxon>Calditrichota</taxon>
        <taxon>Calditrichia</taxon>
        <taxon>Calditrichales</taxon>
        <taxon>Calditrichaceae</taxon>
        <taxon>Caldithrix</taxon>
    </lineage>
</organism>
<gene>
    <name evidence="1" type="ORF">ENL21_08535</name>
</gene>
<dbReference type="InterPro" id="IPR000944">
    <property type="entry name" value="Tscrpt_reg_Rrf2"/>
</dbReference>
<dbReference type="Proteomes" id="UP000886111">
    <property type="component" value="Unassembled WGS sequence"/>
</dbReference>
<reference evidence="1" key="1">
    <citation type="journal article" date="2020" name="mSystems">
        <title>Genome- and Community-Level Interaction Insights into Carbon Utilization and Element Cycling Functions of Hydrothermarchaeota in Hydrothermal Sediment.</title>
        <authorList>
            <person name="Zhou Z."/>
            <person name="Liu Y."/>
            <person name="Xu W."/>
            <person name="Pan J."/>
            <person name="Luo Z.H."/>
            <person name="Li M."/>
        </authorList>
    </citation>
    <scope>NUCLEOTIDE SEQUENCE [LARGE SCALE GENOMIC DNA]</scope>
    <source>
        <strain evidence="1">HyVt-76</strain>
    </source>
</reference>
<dbReference type="GO" id="GO:0005829">
    <property type="term" value="C:cytosol"/>
    <property type="evidence" value="ECO:0007669"/>
    <property type="project" value="TreeGrafter"/>
</dbReference>
<comment type="caution">
    <text evidence="1">The sequence shown here is derived from an EMBL/GenBank/DDBJ whole genome shotgun (WGS) entry which is preliminary data.</text>
</comment>
<dbReference type="SUPFAM" id="SSF46785">
    <property type="entry name" value="Winged helix' DNA-binding domain"/>
    <property type="match status" value="1"/>
</dbReference>
<dbReference type="EMBL" id="DRTD01000630">
    <property type="protein sequence ID" value="HHE55814.1"/>
    <property type="molecule type" value="Genomic_DNA"/>
</dbReference>
<dbReference type="AlphaFoldDB" id="A0A7V5H4N7"/>
<proteinExistence type="predicted"/>
<evidence type="ECO:0000313" key="1">
    <source>
        <dbReference type="EMBL" id="HHE55814.1"/>
    </source>
</evidence>
<name>A0A7V5H4N7_CALAY</name>
<dbReference type="Pfam" id="PF02082">
    <property type="entry name" value="Rrf2"/>
    <property type="match status" value="1"/>
</dbReference>
<dbReference type="NCBIfam" id="TIGR00738">
    <property type="entry name" value="rrf2_super"/>
    <property type="match status" value="1"/>
</dbReference>
<dbReference type="PROSITE" id="PS01332">
    <property type="entry name" value="HTH_RRF2_1"/>
    <property type="match status" value="1"/>
</dbReference>
<dbReference type="InterPro" id="IPR036390">
    <property type="entry name" value="WH_DNA-bd_sf"/>
</dbReference>
<accession>A0A7V5H4N7</accession>
<dbReference type="PROSITE" id="PS51197">
    <property type="entry name" value="HTH_RRF2_2"/>
    <property type="match status" value="1"/>
</dbReference>
<dbReference type="PANTHER" id="PTHR33221:SF15">
    <property type="entry name" value="HTH-TYPE TRANSCRIPTIONAL REGULATOR YWGB-RELATED"/>
    <property type="match status" value="1"/>
</dbReference>
<protein>
    <submittedName>
        <fullName evidence="1">Rrf2 family transcriptional regulator</fullName>
    </submittedName>
</protein>
<dbReference type="InterPro" id="IPR030489">
    <property type="entry name" value="TR_Rrf2-type_CS"/>
</dbReference>
<dbReference type="GO" id="GO:0003700">
    <property type="term" value="F:DNA-binding transcription factor activity"/>
    <property type="evidence" value="ECO:0007669"/>
    <property type="project" value="TreeGrafter"/>
</dbReference>
<sequence length="168" mass="19568">FSKRVEYAMIAMVEMAQRKDFDNLITARWLAKEYHIPQEILSKVLQKLTKIGLLQSVQGVKGGYVLAKKEEQINVFEIVQAIDGPIHLVSCGTGRPCDCEQYLFCNIQSPMQYIQDEFVQLLKNITLKDLLTRMRGDFSWIYRQQKDFNKESKQNQKNYNEKLNAIKG</sequence>
<dbReference type="PANTHER" id="PTHR33221">
    <property type="entry name" value="WINGED HELIX-TURN-HELIX TRANSCRIPTIONAL REGULATOR, RRF2 FAMILY"/>
    <property type="match status" value="1"/>
</dbReference>